<evidence type="ECO:0000256" key="1">
    <source>
        <dbReference type="ARBA" id="ARBA00008005"/>
    </source>
</evidence>
<keyword evidence="5" id="KW-1229">Viral tail sheath protein</keyword>
<dbReference type="GO" id="GO:0099000">
    <property type="term" value="P:symbiont genome ejection through host cell envelope, contractile tail mechanism"/>
    <property type="evidence" value="ECO:0007669"/>
    <property type="project" value="UniProtKB-KW"/>
</dbReference>
<evidence type="ECO:0000256" key="4">
    <source>
        <dbReference type="ARBA" id="ARBA00022766"/>
    </source>
</evidence>
<dbReference type="InterPro" id="IPR052042">
    <property type="entry name" value="Tail_sheath_structural"/>
</dbReference>
<sequence length="1216" mass="129873">MPDLVSPGVSVTVTNESFYTSAPTGTVPLIVIATAQDKLQPGTNSVAQNTTKATAGELKLVTSQRDVLQMYGAPNFYSVGGTPQFDNELNEVGLFSLYEFLGIATNAYVIRADVDLAQLAPSSVEPTGSPTNGSYWLDTSQSTWGTFVSNGDQNPAFAWAAVAPMVITDAMLMENVVQGRATPKITSGSTNSIVGTSTLTINGVDISLNATMTLPDIANAINGNLSLQLLNITAQVFSHNETFSSSNNRVVPVYNLRLNSQDIATAIDLSSNTDTSTMTKLGLDINALNVAAPLTSMGSVGDLAVDTVSVSPDGTRKNRIWEKISVVTVDPVGGNTTKSWWFAVGTTPTTTLTNGTHTSNVFAGWDWLSSEPVVVVGGGGSTPTMNVSAIAATITIGNTIGGSTTLSVGPTNTTLASFVANINAQFSAHSINANADVYTSGINSQLRITNYDGTSIKLHDSFNPTGNINGIWTTVGIDTSQTYFGGVTATVATPTFIEGDQFTVDIGGGPQKITVLASPNHTIGNVVAQINTAVGVTIATQASNFLSLSRAGTYIKLQEIHGSPLTNAGIDVGVKYARSAFFKDYYNASSTTAFTVPSLPTELSAKSIWVNTTSQNRGASTQVKQYANGTWVTQNTVPNTGTIPWFKDTNTANLSFGARKNNSSLFMCYNLDNAAVSSDNAIPTEMTAELLRWDGSTWSTAGTKDSQTWNYVPSTTAPQGAPADGTLWYNTQLLADVMVGTGQQWKGYKNVYPGTDPNGIIISGSAPLTQSTGSALADYDLWLDSSATAYPVISRYVAGSRSWIQIDNTDHVTSAGIIFEDARSDAGSQYSYSTSTDVLAASDYVDSDAPDAELHPAGMLLFNTRYSTNNVKQWSANYFGAGNGTWVTASGNSASDFTPYMGHAAQRIMIVKAIQGALQASEEARAEAVYFNLLATPGYPECIDEMVTLNTDKKEIAFIVGDTPAHLAPTGTAIVNWASNTANAYDNGDAGLVTRNDYVGVWYPWALSTNLDGSYVFVPPSMMALRTIAFNDQVAYPWFAPAGFNRGLVTGVNSVGYLNTIGEYKPLTLNQGQRDVMYTHSINPIAYIPNRGLVVYGQKTLSPTTSAMDRINVARLINYLKYQLDNVAKVFLFEPNDKQTRDAVLTTFNGFFNNLVGLRAIYDFAVVCDETNNTPFRIDANQLWIDVAIKPEKAIEFIYIPIRLLNTGDPMPNGTR</sequence>
<keyword evidence="3" id="KW-1227">Viral tail protein</keyword>
<evidence type="ECO:0000313" key="9">
    <source>
        <dbReference type="EMBL" id="CAB4123098.1"/>
    </source>
</evidence>
<reference evidence="9" key="1">
    <citation type="submission" date="2020-04" db="EMBL/GenBank/DDBJ databases">
        <authorList>
            <person name="Chiriac C."/>
            <person name="Salcher M."/>
            <person name="Ghai R."/>
            <person name="Kavagutti S V."/>
        </authorList>
    </citation>
    <scope>NUCLEOTIDE SEQUENCE</scope>
</reference>
<keyword evidence="5" id="KW-0946">Virion</keyword>
<keyword evidence="4" id="KW-1242">Viral contractile tail ejection system</keyword>
<keyword evidence="6" id="KW-1171">Viral genome ejection through host cell envelope</keyword>
<keyword evidence="7" id="KW-1160">Virus entry into host cell</keyword>
<evidence type="ECO:0000256" key="7">
    <source>
        <dbReference type="ARBA" id="ARBA00023296"/>
    </source>
</evidence>
<feature type="domain" description="Tail sheath protein C-terminal" evidence="8">
    <location>
        <begin position="1105"/>
        <end position="1203"/>
    </location>
</feature>
<protein>
    <submittedName>
        <fullName evidence="9">Phage tail sheath C-terminal domain containing protein</fullName>
    </submittedName>
</protein>
<evidence type="ECO:0000256" key="6">
    <source>
        <dbReference type="ARBA" id="ARBA00023009"/>
    </source>
</evidence>
<dbReference type="Pfam" id="PF17482">
    <property type="entry name" value="Phage_sheath_1C"/>
    <property type="match status" value="1"/>
</dbReference>
<dbReference type="PANTHER" id="PTHR35861:SF1">
    <property type="entry name" value="PHAGE TAIL SHEATH PROTEIN"/>
    <property type="match status" value="1"/>
</dbReference>
<comment type="similarity">
    <text evidence="1">Belongs to the myoviridae tail sheath protein family.</text>
</comment>
<evidence type="ECO:0000259" key="8">
    <source>
        <dbReference type="Pfam" id="PF17482"/>
    </source>
</evidence>
<evidence type="ECO:0000256" key="2">
    <source>
        <dbReference type="ARBA" id="ARBA00022595"/>
    </source>
</evidence>
<name>A0A6J5KLJ2_9CAUD</name>
<organism evidence="9">
    <name type="scientific">uncultured Caudovirales phage</name>
    <dbReference type="NCBI Taxonomy" id="2100421"/>
    <lineage>
        <taxon>Viruses</taxon>
        <taxon>Duplodnaviria</taxon>
        <taxon>Heunggongvirae</taxon>
        <taxon>Uroviricota</taxon>
        <taxon>Caudoviricetes</taxon>
        <taxon>Peduoviridae</taxon>
        <taxon>Maltschvirus</taxon>
        <taxon>Maltschvirus maltsch</taxon>
    </lineage>
</organism>
<proteinExistence type="inferred from homology"/>
<keyword evidence="2" id="KW-1162">Viral penetration into host cytoplasm</keyword>
<dbReference type="Gene3D" id="3.40.50.11780">
    <property type="match status" value="1"/>
</dbReference>
<evidence type="ECO:0000256" key="3">
    <source>
        <dbReference type="ARBA" id="ARBA00022732"/>
    </source>
</evidence>
<gene>
    <name evidence="9" type="ORF">UFOVP29_257</name>
</gene>
<accession>A0A6J5KLJ2</accession>
<dbReference type="EMBL" id="LR796167">
    <property type="protein sequence ID" value="CAB4123098.1"/>
    <property type="molecule type" value="Genomic_DNA"/>
</dbReference>
<dbReference type="GO" id="GO:0098027">
    <property type="term" value="C:virus tail, sheath"/>
    <property type="evidence" value="ECO:0007669"/>
    <property type="project" value="UniProtKB-KW"/>
</dbReference>
<dbReference type="PANTHER" id="PTHR35861">
    <property type="match status" value="1"/>
</dbReference>
<evidence type="ECO:0000256" key="5">
    <source>
        <dbReference type="ARBA" id="ARBA00023003"/>
    </source>
</evidence>
<dbReference type="InterPro" id="IPR020287">
    <property type="entry name" value="Tail_sheath_C"/>
</dbReference>